<dbReference type="InterPro" id="IPR023135">
    <property type="entry name" value="N6_DNA_MeTrfase_TaqI_C"/>
</dbReference>
<comment type="caution">
    <text evidence="12">The sequence shown here is derived from an EMBL/GenBank/DDBJ whole genome shotgun (WGS) entry which is preliminary data.</text>
</comment>
<gene>
    <name evidence="12" type="ORF">E4U82_15710</name>
</gene>
<dbReference type="PANTHER" id="PTHR33841">
    <property type="entry name" value="DNA METHYLTRANSFERASE YEEA-RELATED"/>
    <property type="match status" value="1"/>
</dbReference>
<evidence type="ECO:0000313" key="13">
    <source>
        <dbReference type="Proteomes" id="UP000298484"/>
    </source>
</evidence>
<dbReference type="GO" id="GO:0032259">
    <property type="term" value="P:methylation"/>
    <property type="evidence" value="ECO:0007669"/>
    <property type="project" value="UniProtKB-KW"/>
</dbReference>
<dbReference type="EMBL" id="SRHY01000038">
    <property type="protein sequence ID" value="TFJ91821.1"/>
    <property type="molecule type" value="Genomic_DNA"/>
</dbReference>
<dbReference type="InterPro" id="IPR029063">
    <property type="entry name" value="SAM-dependent_MTases_sf"/>
</dbReference>
<dbReference type="InterPro" id="IPR046819">
    <property type="entry name" value="MmeI_hel"/>
</dbReference>
<accession>A0A4Y9ABU1</accession>
<dbReference type="Pfam" id="PF07669">
    <property type="entry name" value="Eco57I"/>
    <property type="match status" value="1"/>
</dbReference>
<evidence type="ECO:0000259" key="9">
    <source>
        <dbReference type="Pfam" id="PF12950"/>
    </source>
</evidence>
<keyword evidence="6" id="KW-0238">DNA-binding</keyword>
<dbReference type="SUPFAM" id="SSF53335">
    <property type="entry name" value="S-adenosyl-L-methionine-dependent methyltransferases"/>
    <property type="match status" value="1"/>
</dbReference>
<feature type="domain" description="MmeI-like N-terminal" evidence="10">
    <location>
        <begin position="39"/>
        <end position="198"/>
    </location>
</feature>
<keyword evidence="13" id="KW-1185">Reference proteome</keyword>
<feature type="domain" description="Type II methyltransferase M.TaqI-like" evidence="8">
    <location>
        <begin position="528"/>
        <end position="687"/>
    </location>
</feature>
<dbReference type="InterPro" id="IPR025931">
    <property type="entry name" value="TaqI_C"/>
</dbReference>
<comment type="catalytic activity">
    <reaction evidence="7">
        <text>a 2'-deoxyadenosine in DNA + S-adenosyl-L-methionine = an N(6)-methyl-2'-deoxyadenosine in DNA + S-adenosyl-L-homocysteine + H(+)</text>
        <dbReference type="Rhea" id="RHEA:15197"/>
        <dbReference type="Rhea" id="RHEA-COMP:12418"/>
        <dbReference type="Rhea" id="RHEA-COMP:12419"/>
        <dbReference type="ChEBI" id="CHEBI:15378"/>
        <dbReference type="ChEBI" id="CHEBI:57856"/>
        <dbReference type="ChEBI" id="CHEBI:59789"/>
        <dbReference type="ChEBI" id="CHEBI:90615"/>
        <dbReference type="ChEBI" id="CHEBI:90616"/>
        <dbReference type="EC" id="2.1.1.72"/>
    </reaction>
</comment>
<dbReference type="GO" id="GO:0009007">
    <property type="term" value="F:site-specific DNA-methyltransferase (adenine-specific) activity"/>
    <property type="evidence" value="ECO:0007669"/>
    <property type="project" value="UniProtKB-EC"/>
</dbReference>
<dbReference type="Pfam" id="PF12950">
    <property type="entry name" value="TaqI_C"/>
    <property type="match status" value="1"/>
</dbReference>
<dbReference type="PROSITE" id="PS00092">
    <property type="entry name" value="N6_MTASE"/>
    <property type="match status" value="1"/>
</dbReference>
<keyword evidence="4" id="KW-0949">S-adenosyl-L-methionine</keyword>
<dbReference type="InterPro" id="IPR002052">
    <property type="entry name" value="DNA_methylase_N6_adenine_CS"/>
</dbReference>
<dbReference type="PRINTS" id="PR00507">
    <property type="entry name" value="N12N6MTFRASE"/>
</dbReference>
<feature type="domain" description="MmeI-like helicase spacer" evidence="11">
    <location>
        <begin position="263"/>
        <end position="331"/>
    </location>
</feature>
<dbReference type="AlphaFoldDB" id="A0A4Y9ABU1"/>
<name>A0A4Y9ABU1_9BACI</name>
<protein>
    <recommendedName>
        <fullName evidence="1">site-specific DNA-methyltransferase (adenine-specific)</fullName>
        <ecNumber evidence="1">2.1.1.72</ecNumber>
    </recommendedName>
</protein>
<evidence type="ECO:0000259" key="8">
    <source>
        <dbReference type="Pfam" id="PF07669"/>
    </source>
</evidence>
<dbReference type="GO" id="GO:0009307">
    <property type="term" value="P:DNA restriction-modification system"/>
    <property type="evidence" value="ECO:0007669"/>
    <property type="project" value="UniProtKB-KW"/>
</dbReference>
<dbReference type="GO" id="GO:0003677">
    <property type="term" value="F:DNA binding"/>
    <property type="evidence" value="ECO:0007669"/>
    <property type="project" value="UniProtKB-KW"/>
</dbReference>
<keyword evidence="3" id="KW-0808">Transferase</keyword>
<dbReference type="InterPro" id="IPR050953">
    <property type="entry name" value="N4_N6_ade-DNA_methylase"/>
</dbReference>
<evidence type="ECO:0000256" key="6">
    <source>
        <dbReference type="ARBA" id="ARBA00023125"/>
    </source>
</evidence>
<dbReference type="Pfam" id="PF20464">
    <property type="entry name" value="MmeI_N"/>
    <property type="match status" value="1"/>
</dbReference>
<sequence>MQLSQAGDMMQHYIFNRKQISDGLKHDKLENIPDFERKQQIVANWHYSLTQSDLEKTKEEAVQGDFLTQIFSYILGYKGRFGKRFWNLQQEQKAIMDGTKADGALGYFSGSVCDTRVAIELKDAKTDLDRKQNRANNESPVEQAFSYQYKYKNCRWVIVSNFKEIRLYHASTMTEYEQFFMRDLKEDDQTFRKFCFLLSKEHLIDHDGRSKIDILYDNNEKEEAHISHAFYRDYQKVSTELFSHLCEQNNHLDELVIFGKTQKILDRFIFMCFCEDTGLLPRHEFREVVQAARHSFDMSSTKIWNQLKGLFHSINQGNPERHINRFNGGLFKTDDVLDQLVILDDIFPLFEKITAYDFSTELNVNILGHIFEQSINDIEEIKSEITDSAFDAEQGKRKKDGIFYTSPGVTKFLLQETLLNWIDDRKQELHEADLPNLTEKDFETYRKTKPDKRRKKLLPVEQHIDFYRKLQERLRSIKILDPAVGSGAFLNTAFDYLIQEGDKINKKLEEMQEGQAELFDINRYILNHNLFGVDLNKESVEISKLSLWLKTANKQDELTSLDDNLKTGNSLISQQGVSEKAFDWQQEFPEAMDDGGFDIVIGNPPYVFARGKGFSDDEKAYFNIHYELAEYQMNTYLLFIERSYHLLKEGGWFAFIVPNTCLTIDSFKRMRRFLLKNTGNLKIINIYDRMFAEADVDTCFIIFQKATPTTVKLGEYVNEHVDIVADVEPDELLDEQSIINISLMKNKQTVDVMRKIEKRHLDLGSVATVKSGLVAYEVGRGAPVQTKDMKDNRVYHSDQQMDDTYWRYLDGRDVCRYYIDWRGNWLKYGPNLAAKRREQIFTVPRILVRQIPSKSTYAINAVYTEKEILNDRNSNNIIDFQKDPLFLLGVMNSKVITFWFINKFDKFQRKTFPQFKVKDLKMFPIPDVSEQEEKQITDAVSQMLELQRDKSQVLHTMEKVVLHELKIDQLPVRFQSFYEWDADERLAQIDGLRRVSLTEKNDWLAYFQDRKGIMVQLTEKEAELNEKIDQYTADAFGLSADEIKLIEENLREFQE</sequence>
<dbReference type="EC" id="2.1.1.72" evidence="1"/>
<dbReference type="OrthoDB" id="32195at2"/>
<evidence type="ECO:0000256" key="4">
    <source>
        <dbReference type="ARBA" id="ARBA00022691"/>
    </source>
</evidence>
<dbReference type="Gene3D" id="3.40.50.150">
    <property type="entry name" value="Vaccinia Virus protein VP39"/>
    <property type="match status" value="1"/>
</dbReference>
<evidence type="ECO:0000313" key="12">
    <source>
        <dbReference type="EMBL" id="TFJ91821.1"/>
    </source>
</evidence>
<proteinExistence type="predicted"/>
<dbReference type="Pfam" id="PF20465">
    <property type="entry name" value="MmeI_hel"/>
    <property type="match status" value="1"/>
</dbReference>
<evidence type="ECO:0000256" key="1">
    <source>
        <dbReference type="ARBA" id="ARBA00011900"/>
    </source>
</evidence>
<dbReference type="InterPro" id="IPR046817">
    <property type="entry name" value="MmeI_N"/>
</dbReference>
<reference evidence="12 13" key="1">
    <citation type="submission" date="2019-03" db="EMBL/GenBank/DDBJ databases">
        <title>Genome sequence of Lentibacillus salicampi ATCC BAA-719.</title>
        <authorList>
            <person name="Maclea K.S."/>
            <person name="Simoes Junior M."/>
        </authorList>
    </citation>
    <scope>NUCLEOTIDE SEQUENCE [LARGE SCALE GENOMIC DNA]</scope>
    <source>
        <strain evidence="12 13">ATCC BAA-719</strain>
    </source>
</reference>
<dbReference type="Gene3D" id="3.90.220.10">
    <property type="entry name" value="Adenine-n6-DNA-methyltransferase Taqi, Chain A, domain 2"/>
    <property type="match status" value="1"/>
</dbReference>
<dbReference type="PANTHER" id="PTHR33841:SF1">
    <property type="entry name" value="DNA METHYLTRANSFERASE A"/>
    <property type="match status" value="1"/>
</dbReference>
<dbReference type="Proteomes" id="UP000298484">
    <property type="component" value="Unassembled WGS sequence"/>
</dbReference>
<dbReference type="InterPro" id="IPR011639">
    <property type="entry name" value="MethylTrfase_TaqI-like_dom"/>
</dbReference>
<evidence type="ECO:0000256" key="5">
    <source>
        <dbReference type="ARBA" id="ARBA00022747"/>
    </source>
</evidence>
<evidence type="ECO:0000256" key="7">
    <source>
        <dbReference type="ARBA" id="ARBA00047942"/>
    </source>
</evidence>
<evidence type="ECO:0000256" key="3">
    <source>
        <dbReference type="ARBA" id="ARBA00022679"/>
    </source>
</evidence>
<evidence type="ECO:0000256" key="2">
    <source>
        <dbReference type="ARBA" id="ARBA00022603"/>
    </source>
</evidence>
<keyword evidence="5" id="KW-0680">Restriction system</keyword>
<keyword evidence="2" id="KW-0489">Methyltransferase</keyword>
<organism evidence="12 13">
    <name type="scientific">Lentibacillus salicampi</name>
    <dbReference type="NCBI Taxonomy" id="175306"/>
    <lineage>
        <taxon>Bacteria</taxon>
        <taxon>Bacillati</taxon>
        <taxon>Bacillota</taxon>
        <taxon>Bacilli</taxon>
        <taxon>Bacillales</taxon>
        <taxon>Bacillaceae</taxon>
        <taxon>Lentibacillus</taxon>
    </lineage>
</organism>
<feature type="domain" description="TaqI-like C-terminal specificity" evidence="9">
    <location>
        <begin position="808"/>
        <end position="925"/>
    </location>
</feature>
<evidence type="ECO:0000259" key="10">
    <source>
        <dbReference type="Pfam" id="PF20464"/>
    </source>
</evidence>
<evidence type="ECO:0000259" key="11">
    <source>
        <dbReference type="Pfam" id="PF20465"/>
    </source>
</evidence>